<evidence type="ECO:0000256" key="1">
    <source>
        <dbReference type="ARBA" id="ARBA00022443"/>
    </source>
</evidence>
<sequence length="118" mass="13464">MKYVVIEHHRSEYPTPITFAGGTLLDIGQRYEGEEPWQDWYLCSCSGQAPGWVPAQVIERIGVDRGRAVEAYCAHELDIDPGQQVEGLRPLNGWLWCRNLRNGELGWLPQEKLRLLGC</sequence>
<dbReference type="OrthoDB" id="1030757at2"/>
<dbReference type="SUPFAM" id="SSF50044">
    <property type="entry name" value="SH3-domain"/>
    <property type="match status" value="2"/>
</dbReference>
<gene>
    <name evidence="3" type="ORF">EJA05_17175</name>
</gene>
<keyword evidence="1" id="KW-0728">SH3 domain</keyword>
<dbReference type="SMART" id="SM00326">
    <property type="entry name" value="SH3"/>
    <property type="match status" value="2"/>
</dbReference>
<proteinExistence type="predicted"/>
<dbReference type="AlphaFoldDB" id="A0A3Q8U2X6"/>
<reference evidence="3 4" key="1">
    <citation type="submission" date="2018-12" db="EMBL/GenBank/DDBJ databases">
        <authorList>
            <person name="Li S."/>
            <person name="Yang R."/>
            <person name="Chen G."/>
            <person name="Zou L."/>
            <person name="Zhang C."/>
            <person name="Chen Y."/>
            <person name="Liu Z."/>
            <person name="Li Y."/>
            <person name="Yan Y."/>
            <person name="Huang M."/>
            <person name="Chen T."/>
        </authorList>
    </citation>
    <scope>NUCLEOTIDE SEQUENCE [LARGE SCALE GENOMIC DNA]</scope>
    <source>
        <strain evidence="3 4">1257</strain>
    </source>
</reference>
<organism evidence="3 4">
    <name type="scientific">Pseudomonas entomophila</name>
    <dbReference type="NCBI Taxonomy" id="312306"/>
    <lineage>
        <taxon>Bacteria</taxon>
        <taxon>Pseudomonadati</taxon>
        <taxon>Pseudomonadota</taxon>
        <taxon>Gammaproteobacteria</taxon>
        <taxon>Pseudomonadales</taxon>
        <taxon>Pseudomonadaceae</taxon>
        <taxon>Pseudomonas</taxon>
    </lineage>
</organism>
<dbReference type="KEGG" id="pory:EJA05_17175"/>
<dbReference type="InterPro" id="IPR014593">
    <property type="entry name" value="UCP034961_SH3_2"/>
</dbReference>
<evidence type="ECO:0000259" key="2">
    <source>
        <dbReference type="PROSITE" id="PS50002"/>
    </source>
</evidence>
<dbReference type="PIRSF" id="PIRSF034961">
    <property type="entry name" value="UCP034961_SH3_2"/>
    <property type="match status" value="1"/>
</dbReference>
<dbReference type="EMBL" id="CP034338">
    <property type="protein sequence ID" value="AZL69350.1"/>
    <property type="molecule type" value="Genomic_DNA"/>
</dbReference>
<accession>A0A3Q8U2X6</accession>
<dbReference type="InterPro" id="IPR036028">
    <property type="entry name" value="SH3-like_dom_sf"/>
</dbReference>
<evidence type="ECO:0000313" key="4">
    <source>
        <dbReference type="Proteomes" id="UP000268230"/>
    </source>
</evidence>
<dbReference type="PROSITE" id="PS50002">
    <property type="entry name" value="SH3"/>
    <property type="match status" value="1"/>
</dbReference>
<feature type="domain" description="SH3" evidence="2">
    <location>
        <begin position="61"/>
        <end position="118"/>
    </location>
</feature>
<dbReference type="Proteomes" id="UP000268230">
    <property type="component" value="Chromosome"/>
</dbReference>
<name>A0A3Q8U2X6_9PSED</name>
<evidence type="ECO:0000313" key="3">
    <source>
        <dbReference type="EMBL" id="AZL69350.1"/>
    </source>
</evidence>
<dbReference type="InterPro" id="IPR001452">
    <property type="entry name" value="SH3_domain"/>
</dbReference>
<protein>
    <submittedName>
        <fullName evidence="3">Ligand-binding protein SH3</fullName>
    </submittedName>
</protein>
<dbReference type="Pfam" id="PF07653">
    <property type="entry name" value="SH3_2"/>
    <property type="match status" value="1"/>
</dbReference>